<accession>A7RMJ6</accession>
<evidence type="ECO:0000313" key="5">
    <source>
        <dbReference type="Proteomes" id="UP000001593"/>
    </source>
</evidence>
<proteinExistence type="predicted"/>
<dbReference type="GO" id="GO:0030246">
    <property type="term" value="F:carbohydrate binding"/>
    <property type="evidence" value="ECO:0007669"/>
    <property type="project" value="InterPro"/>
</dbReference>
<feature type="compositionally biased region" description="Gly residues" evidence="1">
    <location>
        <begin position="116"/>
        <end position="125"/>
    </location>
</feature>
<evidence type="ECO:0000256" key="1">
    <source>
        <dbReference type="SAM" id="MobiDB-lite"/>
    </source>
</evidence>
<dbReference type="InParanoid" id="A7RMJ6"/>
<dbReference type="Gene3D" id="2.60.120.740">
    <property type="match status" value="1"/>
</dbReference>
<dbReference type="OrthoDB" id="1100386at2759"/>
<reference evidence="4 5" key="1">
    <citation type="journal article" date="2007" name="Science">
        <title>Sea anemone genome reveals ancestral eumetazoan gene repertoire and genomic organization.</title>
        <authorList>
            <person name="Putnam N.H."/>
            <person name="Srivastava M."/>
            <person name="Hellsten U."/>
            <person name="Dirks B."/>
            <person name="Chapman J."/>
            <person name="Salamov A."/>
            <person name="Terry A."/>
            <person name="Shapiro H."/>
            <person name="Lindquist E."/>
            <person name="Kapitonov V.V."/>
            <person name="Jurka J."/>
            <person name="Genikhovich G."/>
            <person name="Grigoriev I.V."/>
            <person name="Lucas S.M."/>
            <person name="Steele R.E."/>
            <person name="Finnerty J.R."/>
            <person name="Technau U."/>
            <person name="Martindale M.Q."/>
            <person name="Rokhsar D.S."/>
        </authorList>
    </citation>
    <scope>NUCLEOTIDE SEQUENCE [LARGE SCALE GENOMIC DNA]</scope>
    <source>
        <strain evidence="5">CH2 X CH6</strain>
    </source>
</reference>
<dbReference type="Proteomes" id="UP000001593">
    <property type="component" value="Unassembled WGS sequence"/>
</dbReference>
<gene>
    <name evidence="4" type="ORF">NEMVEDRAFT_v1g232014</name>
</gene>
<dbReference type="InterPro" id="IPR043159">
    <property type="entry name" value="Lectin_gal-bd_sf"/>
</dbReference>
<feature type="compositionally biased region" description="Pro residues" evidence="1">
    <location>
        <begin position="82"/>
        <end position="91"/>
    </location>
</feature>
<dbReference type="Pfam" id="PF01391">
    <property type="entry name" value="Collagen"/>
    <property type="match status" value="1"/>
</dbReference>
<dbReference type="InterPro" id="IPR000922">
    <property type="entry name" value="Lectin_gal-bd_dom"/>
</dbReference>
<dbReference type="HOGENOM" id="CLU_1054865_0_0_1"/>
<dbReference type="EMBL" id="DS469520">
    <property type="protein sequence ID" value="EDO47357.1"/>
    <property type="molecule type" value="Genomic_DNA"/>
</dbReference>
<feature type="compositionally biased region" description="Pro residues" evidence="1">
    <location>
        <begin position="130"/>
        <end position="140"/>
    </location>
</feature>
<dbReference type="KEGG" id="nve:5519454"/>
<evidence type="ECO:0000256" key="2">
    <source>
        <dbReference type="SAM" id="SignalP"/>
    </source>
</evidence>
<dbReference type="OMA" id="MCEIKCT"/>
<protein>
    <recommendedName>
        <fullName evidence="3">SUEL-type lectin domain-containing protein</fullName>
    </recommendedName>
</protein>
<evidence type="ECO:0000259" key="3">
    <source>
        <dbReference type="PROSITE" id="PS50228"/>
    </source>
</evidence>
<feature type="compositionally biased region" description="Low complexity" evidence="1">
    <location>
        <begin position="93"/>
        <end position="108"/>
    </location>
</feature>
<dbReference type="PROSITE" id="PS50228">
    <property type="entry name" value="SUEL_LECTIN"/>
    <property type="match status" value="1"/>
</dbReference>
<keyword evidence="2" id="KW-0732">Signal</keyword>
<dbReference type="Pfam" id="PF02140">
    <property type="entry name" value="SUEL_Lectin"/>
    <property type="match status" value="1"/>
</dbReference>
<dbReference type="eggNOG" id="KOG3544">
    <property type="taxonomic scope" value="Eukaryota"/>
</dbReference>
<dbReference type="AlphaFoldDB" id="A7RMJ6"/>
<sequence>MRIVILGVTLFVAVVLVDYAASLPVQAPVPPLLNKLLKDQNVTLGFILKGLQGPPGLNGQAGTSGAPGMPGPPGFKGDPGMPGLPGPPGFPGAPGFQGPPGLDGMPGAPGMPGPQGYPGGSGAPGIPGSPGMPGPPGPAGPTPIRYNGTVKCEEDTAWLRCNEYKHISIISAFWGRRNFGLCTEHTGSLVYEKYCPTTPLFLTKVKDACEGTTMCEIKCTKFFFNDKTCTDTYKYLEVYYKCIEVINGHEVVNEDNLLNANFLG</sequence>
<dbReference type="CDD" id="cd22838">
    <property type="entry name" value="Gal_Rha_Lectin_nemgal"/>
    <property type="match status" value="1"/>
</dbReference>
<keyword evidence="5" id="KW-1185">Reference proteome</keyword>
<feature type="domain" description="SUEL-type lectin" evidence="3">
    <location>
        <begin position="151"/>
        <end position="243"/>
    </location>
</feature>
<name>A7RMJ6_NEMVE</name>
<dbReference type="PANTHER" id="PTHR24637:SF421">
    <property type="entry name" value="CUTICLE COLLAGEN DPY-2"/>
    <property type="match status" value="1"/>
</dbReference>
<dbReference type="PANTHER" id="PTHR24637">
    <property type="entry name" value="COLLAGEN"/>
    <property type="match status" value="1"/>
</dbReference>
<feature type="chain" id="PRO_5002714533" description="SUEL-type lectin domain-containing protein" evidence="2">
    <location>
        <begin position="23"/>
        <end position="264"/>
    </location>
</feature>
<feature type="region of interest" description="Disordered" evidence="1">
    <location>
        <begin position="55"/>
        <end position="140"/>
    </location>
</feature>
<evidence type="ECO:0000313" key="4">
    <source>
        <dbReference type="EMBL" id="EDO47357.1"/>
    </source>
</evidence>
<feature type="signal peptide" evidence="2">
    <location>
        <begin position="1"/>
        <end position="22"/>
    </location>
</feature>
<organism evidence="4 5">
    <name type="scientific">Nematostella vectensis</name>
    <name type="common">Starlet sea anemone</name>
    <dbReference type="NCBI Taxonomy" id="45351"/>
    <lineage>
        <taxon>Eukaryota</taxon>
        <taxon>Metazoa</taxon>
        <taxon>Cnidaria</taxon>
        <taxon>Anthozoa</taxon>
        <taxon>Hexacorallia</taxon>
        <taxon>Actiniaria</taxon>
        <taxon>Edwardsiidae</taxon>
        <taxon>Nematostella</taxon>
    </lineage>
</organism>
<dbReference type="InterPro" id="IPR008160">
    <property type="entry name" value="Collagen"/>
</dbReference>